<proteinExistence type="predicted"/>
<accession>A0AAF1K3G2</accession>
<evidence type="ECO:0000313" key="3">
    <source>
        <dbReference type="Proteomes" id="UP001196068"/>
    </source>
</evidence>
<reference evidence="2" key="1">
    <citation type="submission" date="2020-01" db="EMBL/GenBank/DDBJ databases">
        <authorList>
            <person name="Rat A."/>
        </authorList>
    </citation>
    <scope>NUCLEOTIDE SEQUENCE</scope>
    <source>
        <strain evidence="2">LMG 28251</strain>
    </source>
</reference>
<dbReference type="RefSeq" id="WP_211874897.1">
    <property type="nucleotide sequence ID" value="NZ_JAAEDH010000014.1"/>
</dbReference>
<protein>
    <submittedName>
        <fullName evidence="2">Uncharacterized protein</fullName>
    </submittedName>
</protein>
<feature type="chain" id="PRO_5042134400" evidence="1">
    <location>
        <begin position="22"/>
        <end position="81"/>
    </location>
</feature>
<comment type="caution">
    <text evidence="2">The sequence shown here is derived from an EMBL/GenBank/DDBJ whole genome shotgun (WGS) entry which is preliminary data.</text>
</comment>
<dbReference type="EMBL" id="JAAEDH010000014">
    <property type="protein sequence ID" value="MBR0656058.1"/>
    <property type="molecule type" value="Genomic_DNA"/>
</dbReference>
<evidence type="ECO:0000256" key="1">
    <source>
        <dbReference type="SAM" id="SignalP"/>
    </source>
</evidence>
<dbReference type="AlphaFoldDB" id="A0AAF1K3G2"/>
<name>A0AAF1K3G2_9PROT</name>
<keyword evidence="1" id="KW-0732">Signal</keyword>
<feature type="signal peptide" evidence="1">
    <location>
        <begin position="1"/>
        <end position="21"/>
    </location>
</feature>
<gene>
    <name evidence="2" type="ORF">GXW79_13325</name>
</gene>
<evidence type="ECO:0000313" key="2">
    <source>
        <dbReference type="EMBL" id="MBR0656058.1"/>
    </source>
</evidence>
<organism evidence="2 3">
    <name type="scientific">Plastoroseomonas arctica</name>
    <dbReference type="NCBI Taxonomy" id="1509237"/>
    <lineage>
        <taxon>Bacteria</taxon>
        <taxon>Pseudomonadati</taxon>
        <taxon>Pseudomonadota</taxon>
        <taxon>Alphaproteobacteria</taxon>
        <taxon>Acetobacterales</taxon>
        <taxon>Acetobacteraceae</taxon>
        <taxon>Plastoroseomonas</taxon>
    </lineage>
</organism>
<dbReference type="Proteomes" id="UP001196068">
    <property type="component" value="Unassembled WGS sequence"/>
</dbReference>
<sequence length="81" mass="8730">MRIIPALLVATAVLLPGAALANYYVYCANDRIEVESRDPNQMRIARGSGVCQMGPTFGFLSDAQNFAQRNFGGAGRSCSCR</sequence>
<keyword evidence="3" id="KW-1185">Reference proteome</keyword>
<reference evidence="2" key="2">
    <citation type="journal article" date="2021" name="Syst. Appl. Microbiol.">
        <title>Roseomonas hellenica sp. nov., isolated from roots of wild-growing Alkanna tinctoria.</title>
        <authorList>
            <person name="Rat A."/>
            <person name="Naranjo H.D."/>
            <person name="Lebbe L."/>
            <person name="Cnockaert M."/>
            <person name="Krigas N."/>
            <person name="Grigoriadou K."/>
            <person name="Maloupa E."/>
            <person name="Willems A."/>
        </authorList>
    </citation>
    <scope>NUCLEOTIDE SEQUENCE</scope>
    <source>
        <strain evidence="2">LMG 28251</strain>
    </source>
</reference>